<protein>
    <submittedName>
        <fullName evidence="2">Uncharacterized protein</fullName>
    </submittedName>
</protein>
<keyword evidence="1" id="KW-1133">Transmembrane helix</keyword>
<organism evidence="2">
    <name type="scientific">Noctiluca scintillans</name>
    <name type="common">Sea sparkle</name>
    <name type="synonym">Red tide dinoflagellate</name>
    <dbReference type="NCBI Taxonomy" id="2966"/>
    <lineage>
        <taxon>Eukaryota</taxon>
        <taxon>Sar</taxon>
        <taxon>Alveolata</taxon>
        <taxon>Dinophyceae</taxon>
        <taxon>Noctilucales</taxon>
        <taxon>Noctilucaceae</taxon>
        <taxon>Noctiluca</taxon>
    </lineage>
</organism>
<keyword evidence="1" id="KW-0472">Membrane</keyword>
<name>A0A7S1B0T1_NOCSC</name>
<reference evidence="2" key="1">
    <citation type="submission" date="2021-01" db="EMBL/GenBank/DDBJ databases">
        <authorList>
            <person name="Corre E."/>
            <person name="Pelletier E."/>
            <person name="Niang G."/>
            <person name="Scheremetjew M."/>
            <person name="Finn R."/>
            <person name="Kale V."/>
            <person name="Holt S."/>
            <person name="Cochrane G."/>
            <person name="Meng A."/>
            <person name="Brown T."/>
            <person name="Cohen L."/>
        </authorList>
    </citation>
    <scope>NUCLEOTIDE SEQUENCE</scope>
</reference>
<accession>A0A7S1B0T1</accession>
<proteinExistence type="predicted"/>
<gene>
    <name evidence="2" type="ORF">NSCI0253_LOCUS45418</name>
</gene>
<evidence type="ECO:0000256" key="1">
    <source>
        <dbReference type="SAM" id="Phobius"/>
    </source>
</evidence>
<sequence>MTDLTSNVYSAQGFMTNMLSCVEKNLENRLDPMVRHLLTGLTLIRTQGLDVSTWDGISALAPHSLSFMSTHCLSIRCFYCVASNVALDATDILPYDFQTWLDQIGDNLGDDRAIADSTLVGHQFFPPFGGTSTQFRTVDESGSATNSWVTISRDVDTYEPAPDGYPIPGVRANWVDTYGRNVHDFDLKPGEVRFAEVDLWNWLAPGPSALFVPAMVALYQADRRVAFWAVGFELAFLSSHLASMDLQGGFVFLVENSTGFLVASSDPNVSVVSDESNVSEKVKPIDSTSRLIRGAAVHLAPTGEWQVLKNALVEGEVDAIDYFFQCFLFEKNGLNLVGVYAVPTSIILGDTAANARIGSIVNFTVTIVMVACMFVVFLYRLWKLRHCARLRKRASAHEVGQLVLAASIADKLVNYDLHAAQDILKEECLAVGLAQPLAHLLDNLTSFSPFLPQSLFHYSDAAGLGVPNQLLADAMRGHVACLKSVHSCVGRLRDVGYSLLDYAHDINQAFPELSLFTTFSKVSSGLTGNEEYERTMGAFFALYCLLRIDLDGKEVLSFGVSDAGNANQEPKDNHEKKSGFHTHMNWEAVHELTLRADLLRIDRLGQLSLCHDRVVAMLVLTAIHDVMKNTALTPSVLPQHAPYQGYLAEEPINDHDMSLAYILEFFPTLLPSYQCLEPGQRAPILFTQGKMGFNNGWLVQGEAPPGLLFGKFKQVIARGRTSPTDINFYFVHWFTDLAGADVFRGKPWPGAEKITTKFPVKVLAAFLDSFGFVDGLATKSEVQVLEEYLADRWQALGQAPLHTDHAVALQRLTLMAQGFEQDAIHAFHALSTEDQLCLTEELARSGHRTQFQYAPVGVRSRETRGPALMLYYAPALLQKAAASHCLGGLMIIVAVFRAARELFPCHCDGSEKTVTIRIDALKVLRPLEALEAGPWQVCRTGDLEACVQKVCVGNETPSLTASVCLFELQHLIEGYYLCDV</sequence>
<evidence type="ECO:0000313" key="2">
    <source>
        <dbReference type="EMBL" id="CAD8871061.1"/>
    </source>
</evidence>
<feature type="transmembrane region" description="Helical" evidence="1">
    <location>
        <begin position="360"/>
        <end position="382"/>
    </location>
</feature>
<dbReference type="AlphaFoldDB" id="A0A7S1B0T1"/>
<dbReference type="EMBL" id="HBFQ01064081">
    <property type="protein sequence ID" value="CAD8871061.1"/>
    <property type="molecule type" value="Transcribed_RNA"/>
</dbReference>
<keyword evidence="1" id="KW-0812">Transmembrane</keyword>